<dbReference type="InterPro" id="IPR050114">
    <property type="entry name" value="UPF0173_UPF0282_UlaG_hydrolase"/>
</dbReference>
<organism evidence="2 3">
    <name type="scientific">Leucobacter ruminantium</name>
    <dbReference type="NCBI Taxonomy" id="1289170"/>
    <lineage>
        <taxon>Bacteria</taxon>
        <taxon>Bacillati</taxon>
        <taxon>Actinomycetota</taxon>
        <taxon>Actinomycetes</taxon>
        <taxon>Micrococcales</taxon>
        <taxon>Microbacteriaceae</taxon>
        <taxon>Leucobacter</taxon>
    </lineage>
</organism>
<reference evidence="2" key="1">
    <citation type="submission" date="2021-03" db="EMBL/GenBank/DDBJ databases">
        <title>Leucobacter chromiisoli sp. nov., isolated from chromium-containing soil of chemical plant.</title>
        <authorList>
            <person name="Xu Z."/>
        </authorList>
    </citation>
    <scope>NUCLEOTIDE SEQUENCE</scope>
    <source>
        <strain evidence="2">A2</strain>
    </source>
</reference>
<sequence>MRITRYGQSAMLVEEGGARILIDPGSLSGEAVFGLTGLDAILITHEHADHVDAARVPALLEANPAIPLYAPASVLEALGLDDEERGRVVANGDRFDVGGVSIEAVGELHELILPSMPRCANVGFVLAAADGRRVFHPGDSYETVPSDIGSSELRV</sequence>
<dbReference type="PANTHER" id="PTHR43546:SF3">
    <property type="entry name" value="UPF0173 METAL-DEPENDENT HYDROLASE MJ1163"/>
    <property type="match status" value="1"/>
</dbReference>
<evidence type="ECO:0000259" key="1">
    <source>
        <dbReference type="SMART" id="SM00849"/>
    </source>
</evidence>
<keyword evidence="3" id="KW-1185">Reference proteome</keyword>
<gene>
    <name evidence="2" type="ORF">J4H91_15225</name>
</gene>
<dbReference type="SMART" id="SM00849">
    <property type="entry name" value="Lactamase_B"/>
    <property type="match status" value="1"/>
</dbReference>
<feature type="domain" description="Metallo-beta-lactamase" evidence="1">
    <location>
        <begin position="7"/>
        <end position="152"/>
    </location>
</feature>
<dbReference type="SUPFAM" id="SSF56281">
    <property type="entry name" value="Metallo-hydrolase/oxidoreductase"/>
    <property type="match status" value="1"/>
</dbReference>
<dbReference type="InterPro" id="IPR036866">
    <property type="entry name" value="RibonucZ/Hydroxyglut_hydro"/>
</dbReference>
<dbReference type="PANTHER" id="PTHR43546">
    <property type="entry name" value="UPF0173 METAL-DEPENDENT HYDROLASE MJ1163-RELATED"/>
    <property type="match status" value="1"/>
</dbReference>
<proteinExistence type="predicted"/>
<dbReference type="Proteomes" id="UP000664398">
    <property type="component" value="Unassembled WGS sequence"/>
</dbReference>
<dbReference type="AlphaFoldDB" id="A0A939S0L6"/>
<dbReference type="InterPro" id="IPR001279">
    <property type="entry name" value="Metallo-B-lactamas"/>
</dbReference>
<evidence type="ECO:0000313" key="2">
    <source>
        <dbReference type="EMBL" id="MBO1806649.1"/>
    </source>
</evidence>
<comment type="caution">
    <text evidence="2">The sequence shown here is derived from an EMBL/GenBank/DDBJ whole genome shotgun (WGS) entry which is preliminary data.</text>
</comment>
<dbReference type="Pfam" id="PF13483">
    <property type="entry name" value="Lactamase_B_3"/>
    <property type="match status" value="1"/>
</dbReference>
<dbReference type="Gene3D" id="3.60.15.10">
    <property type="entry name" value="Ribonuclease Z/Hydroxyacylglutathione hydrolase-like"/>
    <property type="match status" value="1"/>
</dbReference>
<evidence type="ECO:0000313" key="3">
    <source>
        <dbReference type="Proteomes" id="UP000664398"/>
    </source>
</evidence>
<dbReference type="EMBL" id="JAGDYL010000052">
    <property type="protein sequence ID" value="MBO1806649.1"/>
    <property type="molecule type" value="Genomic_DNA"/>
</dbReference>
<name>A0A939S0L6_9MICO</name>
<protein>
    <submittedName>
        <fullName evidence="2">MBL fold metallo-hydrolase</fullName>
    </submittedName>
</protein>
<accession>A0A939S0L6</accession>
<dbReference type="RefSeq" id="WP_208047099.1">
    <property type="nucleotide sequence ID" value="NZ_JAGDYL010000052.1"/>
</dbReference>